<organism evidence="2 3">
    <name type="scientific">Homarus americanus</name>
    <name type="common">American lobster</name>
    <dbReference type="NCBI Taxonomy" id="6706"/>
    <lineage>
        <taxon>Eukaryota</taxon>
        <taxon>Metazoa</taxon>
        <taxon>Ecdysozoa</taxon>
        <taxon>Arthropoda</taxon>
        <taxon>Crustacea</taxon>
        <taxon>Multicrustacea</taxon>
        <taxon>Malacostraca</taxon>
        <taxon>Eumalacostraca</taxon>
        <taxon>Eucarida</taxon>
        <taxon>Decapoda</taxon>
        <taxon>Pleocyemata</taxon>
        <taxon>Astacidea</taxon>
        <taxon>Nephropoidea</taxon>
        <taxon>Nephropidae</taxon>
        <taxon>Homarus</taxon>
    </lineage>
</organism>
<evidence type="ECO:0000256" key="1">
    <source>
        <dbReference type="SAM" id="MobiDB-lite"/>
    </source>
</evidence>
<name>A0A8J5JHQ6_HOMAM</name>
<comment type="caution">
    <text evidence="2">The sequence shown here is derived from an EMBL/GenBank/DDBJ whole genome shotgun (WGS) entry which is preliminary data.</text>
</comment>
<sequence>MGYQSWLRDDYPEGSNNHRFWDNNDLSQRLKCPAECCSASEEDCLLHIRLDPLTLNVVVALRLVVAIHNVYECICGTERTDQRDSQAFVCLDTRSCYVRHNEANATIKGRLTTASCPAHRESQVYRSDNKRPDGNTLTSWMGLHIVFHPGVYLPPPTVKLKGECSKPQGEPERGTWKDRDGWMRLSTIQPPG</sequence>
<dbReference type="Proteomes" id="UP000747542">
    <property type="component" value="Unassembled WGS sequence"/>
</dbReference>
<feature type="compositionally biased region" description="Basic and acidic residues" evidence="1">
    <location>
        <begin position="163"/>
        <end position="182"/>
    </location>
</feature>
<dbReference type="AlphaFoldDB" id="A0A8J5JHQ6"/>
<dbReference type="EMBL" id="JAHLQT010039062">
    <property type="protein sequence ID" value="KAG7156719.1"/>
    <property type="molecule type" value="Genomic_DNA"/>
</dbReference>
<protein>
    <submittedName>
        <fullName evidence="2">Uncharacterized protein</fullName>
    </submittedName>
</protein>
<feature type="region of interest" description="Disordered" evidence="1">
    <location>
        <begin position="163"/>
        <end position="192"/>
    </location>
</feature>
<evidence type="ECO:0000313" key="2">
    <source>
        <dbReference type="EMBL" id="KAG7156719.1"/>
    </source>
</evidence>
<gene>
    <name evidence="2" type="ORF">Hamer_G006713</name>
</gene>
<evidence type="ECO:0000313" key="3">
    <source>
        <dbReference type="Proteomes" id="UP000747542"/>
    </source>
</evidence>
<proteinExistence type="predicted"/>
<keyword evidence="3" id="KW-1185">Reference proteome</keyword>
<accession>A0A8J5JHQ6</accession>
<reference evidence="2" key="1">
    <citation type="journal article" date="2021" name="Sci. Adv.">
        <title>The American lobster genome reveals insights on longevity, neural, and immune adaptations.</title>
        <authorList>
            <person name="Polinski J.M."/>
            <person name="Zimin A.V."/>
            <person name="Clark K.F."/>
            <person name="Kohn A.B."/>
            <person name="Sadowski N."/>
            <person name="Timp W."/>
            <person name="Ptitsyn A."/>
            <person name="Khanna P."/>
            <person name="Romanova D.Y."/>
            <person name="Williams P."/>
            <person name="Greenwood S.J."/>
            <person name="Moroz L.L."/>
            <person name="Walt D.R."/>
            <person name="Bodnar A.G."/>
        </authorList>
    </citation>
    <scope>NUCLEOTIDE SEQUENCE</scope>
    <source>
        <strain evidence="2">GMGI-L3</strain>
    </source>
</reference>